<evidence type="ECO:0000259" key="1">
    <source>
        <dbReference type="Pfam" id="PF21882"/>
    </source>
</evidence>
<evidence type="ECO:0000313" key="3">
    <source>
        <dbReference type="Proteomes" id="UP000680304"/>
    </source>
</evidence>
<gene>
    <name evidence="2" type="ORF">PACILC2_07020</name>
</gene>
<dbReference type="Gene3D" id="2.60.40.3940">
    <property type="match status" value="1"/>
</dbReference>
<dbReference type="Pfam" id="PF21882">
    <property type="entry name" value="Gp53-like_C"/>
    <property type="match status" value="1"/>
</dbReference>
<feature type="domain" description="Putative tail fiber protein gp53-like C-terminal" evidence="1">
    <location>
        <begin position="192"/>
        <end position="276"/>
    </location>
</feature>
<sequence>MDYQNITWVNYHDGPNGWLGWTELARRDSSSNKLYSSGAWAGLRANANMGTNAEVDMQVGGVRRGLFTVGDSNVEIRKYASNGTSIETRLTMTSSDAVLNNALNVDDIIRSRRTGANNPQFEAWKDGLRRAIFSYTASYDAAALAKLDTSGNFVAELRLHEDWLRFRSGSSVYDVWHAGNNAANIVSSGYQKLASGLILQWGLVDKPPANTNVTITYPIAFTSNAYAVFGAIETSDQQANSSVICTYRDRFGAWLRQFYNYTGGGTFMIKWFAIGR</sequence>
<name>A0ABQ4N1T4_9BACL</name>
<dbReference type="RefSeq" id="WP_213527435.1">
    <property type="nucleotide sequence ID" value="NZ_BOVJ01000020.1"/>
</dbReference>
<proteinExistence type="predicted"/>
<accession>A0ABQ4N1T4</accession>
<protein>
    <recommendedName>
        <fullName evidence="1">Putative tail fiber protein gp53-like C-terminal domain-containing protein</fullName>
    </recommendedName>
</protein>
<keyword evidence="3" id="KW-1185">Reference proteome</keyword>
<dbReference type="Proteomes" id="UP000680304">
    <property type="component" value="Unassembled WGS sequence"/>
</dbReference>
<reference evidence="2 3" key="1">
    <citation type="submission" date="2021-04" db="EMBL/GenBank/DDBJ databases">
        <title>Draft genome sequence of Paenibacillus cisolokensis, LC2-13A.</title>
        <authorList>
            <person name="Uke A."/>
            <person name="Chhe C."/>
            <person name="Baramee S."/>
            <person name="Kosugi A."/>
        </authorList>
    </citation>
    <scope>NUCLEOTIDE SEQUENCE [LARGE SCALE GENOMIC DNA]</scope>
    <source>
        <strain evidence="2 3">LC2-13A</strain>
    </source>
</reference>
<comment type="caution">
    <text evidence="2">The sequence shown here is derived from an EMBL/GenBank/DDBJ whole genome shotgun (WGS) entry which is preliminary data.</text>
</comment>
<dbReference type="EMBL" id="BOVJ01000020">
    <property type="protein sequence ID" value="GIQ62134.1"/>
    <property type="molecule type" value="Genomic_DNA"/>
</dbReference>
<evidence type="ECO:0000313" key="2">
    <source>
        <dbReference type="EMBL" id="GIQ62134.1"/>
    </source>
</evidence>
<organism evidence="2 3">
    <name type="scientific">Paenibacillus cisolokensis</name>
    <dbReference type="NCBI Taxonomy" id="1658519"/>
    <lineage>
        <taxon>Bacteria</taxon>
        <taxon>Bacillati</taxon>
        <taxon>Bacillota</taxon>
        <taxon>Bacilli</taxon>
        <taxon>Bacillales</taxon>
        <taxon>Paenibacillaceae</taxon>
        <taxon>Paenibacillus</taxon>
    </lineage>
</organism>
<dbReference type="InterPro" id="IPR054075">
    <property type="entry name" value="Gp53-like_C"/>
</dbReference>